<dbReference type="AlphaFoldDB" id="A0A4V6RHC4"/>
<proteinExistence type="predicted"/>
<gene>
    <name evidence="1" type="ORF">EX30DRAFT_343084</name>
</gene>
<evidence type="ECO:0000313" key="2">
    <source>
        <dbReference type="Proteomes" id="UP000298138"/>
    </source>
</evidence>
<evidence type="ECO:0000313" key="1">
    <source>
        <dbReference type="EMBL" id="TGZ78534.1"/>
    </source>
</evidence>
<protein>
    <submittedName>
        <fullName evidence="1">Uncharacterized protein</fullName>
    </submittedName>
</protein>
<keyword evidence="2" id="KW-1185">Reference proteome</keyword>
<accession>A0A4V6RHC4</accession>
<organism evidence="1 2">
    <name type="scientific">Ascodesmis nigricans</name>
    <dbReference type="NCBI Taxonomy" id="341454"/>
    <lineage>
        <taxon>Eukaryota</taxon>
        <taxon>Fungi</taxon>
        <taxon>Dikarya</taxon>
        <taxon>Ascomycota</taxon>
        <taxon>Pezizomycotina</taxon>
        <taxon>Pezizomycetes</taxon>
        <taxon>Pezizales</taxon>
        <taxon>Ascodesmidaceae</taxon>
        <taxon>Ascodesmis</taxon>
    </lineage>
</organism>
<name>A0A4V6RHC4_9PEZI</name>
<sequence>MADYLPWLGGEETELEAAVGAGAGVVGMRGEGAAQGGAFDAGGSEAVVAGGTGHLGVWRRTRRGKLWVAEETW</sequence>
<dbReference type="InParanoid" id="A0A4V6RHC4"/>
<dbReference type="Proteomes" id="UP000298138">
    <property type="component" value="Unassembled WGS sequence"/>
</dbReference>
<reference evidence="1 2" key="1">
    <citation type="submission" date="2019-04" db="EMBL/GenBank/DDBJ databases">
        <title>Comparative genomics and transcriptomics to analyze fruiting body development in filamentous ascomycetes.</title>
        <authorList>
            <consortium name="DOE Joint Genome Institute"/>
            <person name="Lutkenhaus R."/>
            <person name="Traeger S."/>
            <person name="Breuer J."/>
            <person name="Kuo A."/>
            <person name="Lipzen A."/>
            <person name="Pangilinan J."/>
            <person name="Dilworth D."/>
            <person name="Sandor L."/>
            <person name="Poggeler S."/>
            <person name="Barry K."/>
            <person name="Grigoriev I.V."/>
            <person name="Nowrousian M."/>
        </authorList>
    </citation>
    <scope>NUCLEOTIDE SEQUENCE [LARGE SCALE GENOMIC DNA]</scope>
    <source>
        <strain evidence="1 2">CBS 389.68</strain>
    </source>
</reference>
<dbReference type="EMBL" id="ML220140">
    <property type="protein sequence ID" value="TGZ78534.1"/>
    <property type="molecule type" value="Genomic_DNA"/>
</dbReference>